<dbReference type="AlphaFoldDB" id="A0AAE0ZGM6"/>
<dbReference type="InterPro" id="IPR035428">
    <property type="entry name" value="FANCF"/>
</dbReference>
<dbReference type="Pfam" id="PF11107">
    <property type="entry name" value="FANCF"/>
    <property type="match status" value="1"/>
</dbReference>
<gene>
    <name evidence="1" type="ORF">RRG08_007503</name>
</gene>
<keyword evidence="2" id="KW-1185">Reference proteome</keyword>
<dbReference type="EMBL" id="JAWDGP010004076">
    <property type="protein sequence ID" value="KAK3768027.1"/>
    <property type="molecule type" value="Genomic_DNA"/>
</dbReference>
<evidence type="ECO:0000313" key="2">
    <source>
        <dbReference type="Proteomes" id="UP001283361"/>
    </source>
</evidence>
<name>A0AAE0ZGM6_9GAST</name>
<dbReference type="PANTHER" id="PTHR14449:SF2">
    <property type="entry name" value="FANCONI ANEMIA GROUP F PROTEIN"/>
    <property type="match status" value="1"/>
</dbReference>
<dbReference type="PANTHER" id="PTHR14449">
    <property type="entry name" value="FANCONI ANEMIA GROUP F PROTEIN FANCF"/>
    <property type="match status" value="1"/>
</dbReference>
<dbReference type="GO" id="GO:0043240">
    <property type="term" value="C:Fanconi anaemia nuclear complex"/>
    <property type="evidence" value="ECO:0007669"/>
    <property type="project" value="InterPro"/>
</dbReference>
<evidence type="ECO:0000313" key="1">
    <source>
        <dbReference type="EMBL" id="KAK3768027.1"/>
    </source>
</evidence>
<dbReference type="Proteomes" id="UP001283361">
    <property type="component" value="Unassembled WGS sequence"/>
</dbReference>
<dbReference type="Gene3D" id="1.25.40.490">
    <property type="match status" value="1"/>
</dbReference>
<organism evidence="1 2">
    <name type="scientific">Elysia crispata</name>
    <name type="common">lettuce slug</name>
    <dbReference type="NCBI Taxonomy" id="231223"/>
    <lineage>
        <taxon>Eukaryota</taxon>
        <taxon>Metazoa</taxon>
        <taxon>Spiralia</taxon>
        <taxon>Lophotrochozoa</taxon>
        <taxon>Mollusca</taxon>
        <taxon>Gastropoda</taxon>
        <taxon>Heterobranchia</taxon>
        <taxon>Euthyneura</taxon>
        <taxon>Panpulmonata</taxon>
        <taxon>Sacoglossa</taxon>
        <taxon>Placobranchoidea</taxon>
        <taxon>Plakobranchidae</taxon>
        <taxon>Elysia</taxon>
    </lineage>
</organism>
<protein>
    <submittedName>
        <fullName evidence="1">Uncharacterized protein</fullName>
    </submittedName>
</protein>
<proteinExistence type="predicted"/>
<reference evidence="1" key="1">
    <citation type="journal article" date="2023" name="G3 (Bethesda)">
        <title>A reference genome for the long-term kleptoplast-retaining sea slug Elysia crispata morphotype clarki.</title>
        <authorList>
            <person name="Eastman K.E."/>
            <person name="Pendleton A.L."/>
            <person name="Shaikh M.A."/>
            <person name="Suttiyut T."/>
            <person name="Ogas R."/>
            <person name="Tomko P."/>
            <person name="Gavelis G."/>
            <person name="Widhalm J.R."/>
            <person name="Wisecaver J.H."/>
        </authorList>
    </citation>
    <scope>NUCLEOTIDE SEQUENCE</scope>
    <source>
        <strain evidence="1">ECLA1</strain>
    </source>
</reference>
<sequence length="357" mass="40551">MTQQAAIVLKNVFQFATILNQASNADVQKWDGPSVSNALDWAEYCHELYVRLKGLPSENDFNSQLAQMTMLLTPVSCLHLTLDALQNAKYLLVNTLVCNSKLSTQLHRKLEAALSNSQDGNEILSKIQQQASSLKTAENFFESLRRPSADASGTSQDRAEFHANFLVLHLTNIVSCAKKKDRFESYCHAVCDKLMQSPQGDNVFVHLFNCKLDEKVEPERRKWLRVLHHHLISWLQRQIRQNALSCPLLKADVEDVVQAASIHPEVFKIYLDVLSTWTDSCVPEIHRPGCLVWVSPDGSNSQRVSHHFQCLLSRLSSSNDQLRRNQVINLIVRRVQGREFSAWRSLAISLLHMLKQG</sequence>
<comment type="caution">
    <text evidence="1">The sequence shown here is derived from an EMBL/GenBank/DDBJ whole genome shotgun (WGS) entry which is preliminary data.</text>
</comment>
<dbReference type="GO" id="GO:0036297">
    <property type="term" value="P:interstrand cross-link repair"/>
    <property type="evidence" value="ECO:0007669"/>
    <property type="project" value="InterPro"/>
</dbReference>
<dbReference type="InterPro" id="IPR038505">
    <property type="entry name" value="FANCF_C_sf"/>
</dbReference>
<accession>A0AAE0ZGM6</accession>